<evidence type="ECO:0000256" key="2">
    <source>
        <dbReference type="SAM" id="Coils"/>
    </source>
</evidence>
<keyword evidence="2" id="KW-0175">Coiled coil</keyword>
<dbReference type="Pfam" id="PF02493">
    <property type="entry name" value="MORN"/>
    <property type="match status" value="4"/>
</dbReference>
<feature type="region of interest" description="Disordered" evidence="3">
    <location>
        <begin position="276"/>
        <end position="300"/>
    </location>
</feature>
<evidence type="ECO:0000313" key="5">
    <source>
        <dbReference type="EMBL" id="GGE41701.1"/>
    </source>
</evidence>
<sequence length="300" mass="34218">MMMNTSSKKRKNIYKVLFFIILAGFVGVSMIFITSKNKNTKPSDEILEIKQELKSINQNNQTLLAILAADDLLISRTNPQKALEQYQAIFDDAEGQLQNSISSRIKYTQEIINSEEDDEITKINLRSQLANQQDEIDSITRYVDSLKRSELVQNTLKTKQIDSLQQNLTQQKKELARNQAKQVISFSNENGNLIHYLGEVKSGKANGGGIGIWNTGSIYKGEWKDNMRHGKGEFKWADGQVYEGEFKNDMRSGKGTYYWPSGEKYVGEFANNRMNGKGTLFDPDGNKEYEGEWKNDKPKQ</sequence>
<proteinExistence type="predicted"/>
<evidence type="ECO:0000256" key="1">
    <source>
        <dbReference type="ARBA" id="ARBA00022737"/>
    </source>
</evidence>
<gene>
    <name evidence="5" type="ORF">GCM10010832_22160</name>
</gene>
<evidence type="ECO:0000313" key="6">
    <source>
        <dbReference type="Proteomes" id="UP000599179"/>
    </source>
</evidence>
<keyword evidence="6" id="KW-1185">Reference proteome</keyword>
<dbReference type="EMBL" id="BMGM01000010">
    <property type="protein sequence ID" value="GGE41701.1"/>
    <property type="molecule type" value="Genomic_DNA"/>
</dbReference>
<protein>
    <recommendedName>
        <fullName evidence="7">MORN repeat-containing protein</fullName>
    </recommendedName>
</protein>
<evidence type="ECO:0000256" key="4">
    <source>
        <dbReference type="SAM" id="Phobius"/>
    </source>
</evidence>
<reference evidence="6" key="1">
    <citation type="journal article" date="2019" name="Int. J. Syst. Evol. Microbiol.">
        <title>The Global Catalogue of Microorganisms (GCM) 10K type strain sequencing project: providing services to taxonomists for standard genome sequencing and annotation.</title>
        <authorList>
            <consortium name="The Broad Institute Genomics Platform"/>
            <consortium name="The Broad Institute Genome Sequencing Center for Infectious Disease"/>
            <person name="Wu L."/>
            <person name="Ma J."/>
        </authorList>
    </citation>
    <scope>NUCLEOTIDE SEQUENCE [LARGE SCALE GENOMIC DNA]</scope>
    <source>
        <strain evidence="6">CGMCC 1.12931</strain>
    </source>
</reference>
<keyword evidence="4" id="KW-0472">Membrane</keyword>
<feature type="compositionally biased region" description="Basic and acidic residues" evidence="3">
    <location>
        <begin position="284"/>
        <end position="300"/>
    </location>
</feature>
<keyword evidence="1" id="KW-0677">Repeat</keyword>
<dbReference type="RefSeq" id="WP_188459203.1">
    <property type="nucleotide sequence ID" value="NZ_BMGM01000010.1"/>
</dbReference>
<dbReference type="SUPFAM" id="SSF82185">
    <property type="entry name" value="Histone H3 K4-specific methyltransferase SET7/9 N-terminal domain"/>
    <property type="match status" value="1"/>
</dbReference>
<evidence type="ECO:0008006" key="7">
    <source>
        <dbReference type="Google" id="ProtNLM"/>
    </source>
</evidence>
<dbReference type="InterPro" id="IPR003409">
    <property type="entry name" value="MORN"/>
</dbReference>
<feature type="coiled-coil region" evidence="2">
    <location>
        <begin position="154"/>
        <end position="181"/>
    </location>
</feature>
<comment type="caution">
    <text evidence="5">The sequence shown here is derived from an EMBL/GenBank/DDBJ whole genome shotgun (WGS) entry which is preliminary data.</text>
</comment>
<feature type="transmembrane region" description="Helical" evidence="4">
    <location>
        <begin position="12"/>
        <end position="33"/>
    </location>
</feature>
<keyword evidence="4" id="KW-0812">Transmembrane</keyword>
<keyword evidence="4" id="KW-1133">Transmembrane helix</keyword>
<dbReference type="SMART" id="SM00698">
    <property type="entry name" value="MORN"/>
    <property type="match status" value="3"/>
</dbReference>
<accession>A0ABQ1SIG4</accession>
<organism evidence="5 6">
    <name type="scientific">Psychroflexus planctonicus</name>
    <dbReference type="NCBI Taxonomy" id="1526575"/>
    <lineage>
        <taxon>Bacteria</taxon>
        <taxon>Pseudomonadati</taxon>
        <taxon>Bacteroidota</taxon>
        <taxon>Flavobacteriia</taxon>
        <taxon>Flavobacteriales</taxon>
        <taxon>Flavobacteriaceae</taxon>
        <taxon>Psychroflexus</taxon>
    </lineage>
</organism>
<dbReference type="Proteomes" id="UP000599179">
    <property type="component" value="Unassembled WGS sequence"/>
</dbReference>
<name>A0ABQ1SIG4_9FLAO</name>
<evidence type="ECO:0000256" key="3">
    <source>
        <dbReference type="SAM" id="MobiDB-lite"/>
    </source>
</evidence>
<dbReference type="PANTHER" id="PTHR43215:SF14">
    <property type="entry name" value="RADIAL SPOKE HEAD 1 HOMOLOG"/>
    <property type="match status" value="1"/>
</dbReference>
<dbReference type="Gene3D" id="2.20.110.10">
    <property type="entry name" value="Histone H3 K4-specific methyltransferase SET7/9 N-terminal domain"/>
    <property type="match status" value="2"/>
</dbReference>
<dbReference type="PANTHER" id="PTHR43215">
    <property type="entry name" value="RADIAL SPOKE HEAD 1 HOMOLOG"/>
    <property type="match status" value="1"/>
</dbReference>